<protein>
    <submittedName>
        <fullName evidence="1">Uncharacterized protein</fullName>
    </submittedName>
</protein>
<dbReference type="Proteomes" id="UP000316921">
    <property type="component" value="Chromosome"/>
</dbReference>
<name>A0A518BE91_9BACT</name>
<evidence type="ECO:0000313" key="2">
    <source>
        <dbReference type="Proteomes" id="UP000316921"/>
    </source>
</evidence>
<dbReference type="KEGG" id="pbap:Pla133_03690"/>
<evidence type="ECO:0000313" key="1">
    <source>
        <dbReference type="EMBL" id="QDU65304.1"/>
    </source>
</evidence>
<dbReference type="EMBL" id="CP036287">
    <property type="protein sequence ID" value="QDU65304.1"/>
    <property type="molecule type" value="Genomic_DNA"/>
</dbReference>
<sequence>MPPEETLADWFHERIDEATGDVLLKDAQALREGLTHDEDLSHYDFFVKACFVVPENSLFVSVQFNGLPLECRETFFALFIEHRTIAEALAAGLGPEDRLRQNAQRGLDAAAGINPRAPSWREVADDTIGPWWAQDDAFDGVPEDSR</sequence>
<gene>
    <name evidence="1" type="ORF">Pla133_03690</name>
</gene>
<accession>A0A518BE91</accession>
<reference evidence="1 2" key="1">
    <citation type="submission" date="2019-02" db="EMBL/GenBank/DDBJ databases">
        <title>Deep-cultivation of Planctomycetes and their phenomic and genomic characterization uncovers novel biology.</title>
        <authorList>
            <person name="Wiegand S."/>
            <person name="Jogler M."/>
            <person name="Boedeker C."/>
            <person name="Pinto D."/>
            <person name="Vollmers J."/>
            <person name="Rivas-Marin E."/>
            <person name="Kohn T."/>
            <person name="Peeters S.H."/>
            <person name="Heuer A."/>
            <person name="Rast P."/>
            <person name="Oberbeckmann S."/>
            <person name="Bunk B."/>
            <person name="Jeske O."/>
            <person name="Meyerdierks A."/>
            <person name="Storesund J.E."/>
            <person name="Kallscheuer N."/>
            <person name="Luecker S."/>
            <person name="Lage O.M."/>
            <person name="Pohl T."/>
            <person name="Merkel B.J."/>
            <person name="Hornburger P."/>
            <person name="Mueller R.-W."/>
            <person name="Bruemmer F."/>
            <person name="Labrenz M."/>
            <person name="Spormann A.M."/>
            <person name="Op den Camp H."/>
            <person name="Overmann J."/>
            <person name="Amann R."/>
            <person name="Jetten M.S.M."/>
            <person name="Mascher T."/>
            <person name="Medema M.H."/>
            <person name="Devos D.P."/>
            <person name="Kaster A.-K."/>
            <person name="Ovreas L."/>
            <person name="Rohde M."/>
            <person name="Galperin M.Y."/>
            <person name="Jogler C."/>
        </authorList>
    </citation>
    <scope>NUCLEOTIDE SEQUENCE [LARGE SCALE GENOMIC DNA]</scope>
    <source>
        <strain evidence="1 2">Pla133</strain>
    </source>
</reference>
<organism evidence="1 2">
    <name type="scientific">Engelhardtia mirabilis</name>
    <dbReference type="NCBI Taxonomy" id="2528011"/>
    <lineage>
        <taxon>Bacteria</taxon>
        <taxon>Pseudomonadati</taxon>
        <taxon>Planctomycetota</taxon>
        <taxon>Planctomycetia</taxon>
        <taxon>Planctomycetia incertae sedis</taxon>
        <taxon>Engelhardtia</taxon>
    </lineage>
</organism>
<proteinExistence type="predicted"/>
<dbReference type="AlphaFoldDB" id="A0A518BE91"/>
<keyword evidence="2" id="KW-1185">Reference proteome</keyword>